<accession>A0AAV4YH39</accession>
<dbReference type="AlphaFoldDB" id="A0AAV4YH39"/>
<sequence>MKLVRSRDRILSILVTLCEGDIYDHNCTNCLPGYEGRHCERNPFLTIFRVLEIGRNISESFVSEFDFETLADLIEFIHLIERRIRLTSVQSSVIVCDSREVEEAINRNLLQTENDDRDLANKNLETSDALLSEAMDFIQNVSFILQRVAPLQTLLENATEQLEYHRGILARLNPRYIQKFVIPAADHAEHLSQQAIYLSNATQTASQFPLLAAKVYDDIINNIEGAELVAMQTYNTADRAFTSTRFDIKIKLFFFEKKSQMLIEEIVERKLDVENSQITLGKQKDIIENISDDIKLVLTSLMDFKTNMDVLPRSKPFITLFYPVIFKQK</sequence>
<protein>
    <submittedName>
        <fullName evidence="1">Laminin subunit alpha-1</fullName>
    </submittedName>
</protein>
<proteinExistence type="predicted"/>
<evidence type="ECO:0000313" key="2">
    <source>
        <dbReference type="Proteomes" id="UP001054945"/>
    </source>
</evidence>
<evidence type="ECO:0000313" key="1">
    <source>
        <dbReference type="EMBL" id="GIZ05376.1"/>
    </source>
</evidence>
<dbReference type="Proteomes" id="UP001054945">
    <property type="component" value="Unassembled WGS sequence"/>
</dbReference>
<dbReference type="EMBL" id="BPLR01019303">
    <property type="protein sequence ID" value="GIZ05376.1"/>
    <property type="molecule type" value="Genomic_DNA"/>
</dbReference>
<keyword evidence="2" id="KW-1185">Reference proteome</keyword>
<comment type="caution">
    <text evidence="1">The sequence shown here is derived from an EMBL/GenBank/DDBJ whole genome shotgun (WGS) entry which is preliminary data.</text>
</comment>
<name>A0AAV4YH39_CAEEX</name>
<gene>
    <name evidence="1" type="primary">Lama1_3</name>
    <name evidence="1" type="ORF">CEXT_339531</name>
</gene>
<reference evidence="1 2" key="1">
    <citation type="submission" date="2021-06" db="EMBL/GenBank/DDBJ databases">
        <title>Caerostris extrusa draft genome.</title>
        <authorList>
            <person name="Kono N."/>
            <person name="Arakawa K."/>
        </authorList>
    </citation>
    <scope>NUCLEOTIDE SEQUENCE [LARGE SCALE GENOMIC DNA]</scope>
</reference>
<organism evidence="1 2">
    <name type="scientific">Caerostris extrusa</name>
    <name type="common">Bark spider</name>
    <name type="synonym">Caerostris bankana</name>
    <dbReference type="NCBI Taxonomy" id="172846"/>
    <lineage>
        <taxon>Eukaryota</taxon>
        <taxon>Metazoa</taxon>
        <taxon>Ecdysozoa</taxon>
        <taxon>Arthropoda</taxon>
        <taxon>Chelicerata</taxon>
        <taxon>Arachnida</taxon>
        <taxon>Araneae</taxon>
        <taxon>Araneomorphae</taxon>
        <taxon>Entelegynae</taxon>
        <taxon>Araneoidea</taxon>
        <taxon>Araneidae</taxon>
        <taxon>Caerostris</taxon>
    </lineage>
</organism>